<keyword evidence="2" id="KW-1185">Reference proteome</keyword>
<dbReference type="EMBL" id="MU070256">
    <property type="protein sequence ID" value="KAF5828716.1"/>
    <property type="molecule type" value="Genomic_DNA"/>
</dbReference>
<organism evidence="1 2">
    <name type="scientific">Dunaliella salina</name>
    <name type="common">Green alga</name>
    <name type="synonym">Protococcus salinus</name>
    <dbReference type="NCBI Taxonomy" id="3046"/>
    <lineage>
        <taxon>Eukaryota</taxon>
        <taxon>Viridiplantae</taxon>
        <taxon>Chlorophyta</taxon>
        <taxon>core chlorophytes</taxon>
        <taxon>Chlorophyceae</taxon>
        <taxon>CS clade</taxon>
        <taxon>Chlamydomonadales</taxon>
        <taxon>Dunaliellaceae</taxon>
        <taxon>Dunaliella</taxon>
    </lineage>
</organism>
<proteinExistence type="predicted"/>
<comment type="caution">
    <text evidence="1">The sequence shown here is derived from an EMBL/GenBank/DDBJ whole genome shotgun (WGS) entry which is preliminary data.</text>
</comment>
<protein>
    <recommendedName>
        <fullName evidence="3">Encoded protein</fullName>
    </recommendedName>
</protein>
<dbReference type="Proteomes" id="UP000815325">
    <property type="component" value="Unassembled WGS sequence"/>
</dbReference>
<accession>A0ABQ7G292</accession>
<reference evidence="1" key="1">
    <citation type="submission" date="2017-08" db="EMBL/GenBank/DDBJ databases">
        <authorList>
            <person name="Polle J.E."/>
            <person name="Barry K."/>
            <person name="Cushman J."/>
            <person name="Schmutz J."/>
            <person name="Tran D."/>
            <person name="Hathwaick L.T."/>
            <person name="Yim W.C."/>
            <person name="Jenkins J."/>
            <person name="Mckie-Krisberg Z.M."/>
            <person name="Prochnik S."/>
            <person name="Lindquist E."/>
            <person name="Dockter R.B."/>
            <person name="Adam C."/>
            <person name="Molina H."/>
            <person name="Bunkerborg J."/>
            <person name="Jin E."/>
            <person name="Buchheim M."/>
            <person name="Magnuson J."/>
        </authorList>
    </citation>
    <scope>NUCLEOTIDE SEQUENCE</scope>
    <source>
        <strain evidence="1">CCAP 19/18</strain>
    </source>
</reference>
<evidence type="ECO:0000313" key="2">
    <source>
        <dbReference type="Proteomes" id="UP000815325"/>
    </source>
</evidence>
<gene>
    <name evidence="1" type="ORF">DUNSADRAFT_17182</name>
</gene>
<sequence length="174" mass="18875">MDLDFDEVQGTGFKESLLSALRNSIAQEFSAYLSNGVMECSNFVEAVLSPGSVVAEVNINLGSDASPSDASSLEEDLDSLSTESVEERLLAGMGENRPRILAAGTSKSDLEHDSDSDGNLEVCSNPAKVILWRISLCSIICKWMEVSPACSVFSCSKLWHEITEGQAHRAYRHI</sequence>
<name>A0ABQ7G292_DUNSA</name>
<evidence type="ECO:0008006" key="3">
    <source>
        <dbReference type="Google" id="ProtNLM"/>
    </source>
</evidence>
<evidence type="ECO:0000313" key="1">
    <source>
        <dbReference type="EMBL" id="KAF5828716.1"/>
    </source>
</evidence>